<reference evidence="2 3" key="1">
    <citation type="journal article" date="2021" name="Sci. Rep.">
        <title>Genome sequencing of the multicellular alga Astrephomene provides insights into convergent evolution of germ-soma differentiation.</title>
        <authorList>
            <person name="Yamashita S."/>
            <person name="Yamamoto K."/>
            <person name="Matsuzaki R."/>
            <person name="Suzuki S."/>
            <person name="Yamaguchi H."/>
            <person name="Hirooka S."/>
            <person name="Minakuchi Y."/>
            <person name="Miyagishima S."/>
            <person name="Kawachi M."/>
            <person name="Toyoda A."/>
            <person name="Nozaki H."/>
        </authorList>
    </citation>
    <scope>NUCLEOTIDE SEQUENCE [LARGE SCALE GENOMIC DNA]</scope>
    <source>
        <strain evidence="2 3">NIES-4017</strain>
    </source>
</reference>
<comment type="caution">
    <text evidence="2">The sequence shown here is derived from an EMBL/GenBank/DDBJ whole genome shotgun (WGS) entry which is preliminary data.</text>
</comment>
<keyword evidence="3" id="KW-1185">Reference proteome</keyword>
<feature type="compositionally biased region" description="Low complexity" evidence="1">
    <location>
        <begin position="330"/>
        <end position="340"/>
    </location>
</feature>
<feature type="region of interest" description="Disordered" evidence="1">
    <location>
        <begin position="417"/>
        <end position="473"/>
    </location>
</feature>
<feature type="compositionally biased region" description="Low complexity" evidence="1">
    <location>
        <begin position="257"/>
        <end position="314"/>
    </location>
</feature>
<accession>A0AAD3HGA4</accession>
<name>A0AAD3HGA4_9CHLO</name>
<evidence type="ECO:0000313" key="2">
    <source>
        <dbReference type="EMBL" id="GFR40264.1"/>
    </source>
</evidence>
<protein>
    <submittedName>
        <fullName evidence="2">Uncharacterized protein</fullName>
    </submittedName>
</protein>
<evidence type="ECO:0000256" key="1">
    <source>
        <dbReference type="SAM" id="MobiDB-lite"/>
    </source>
</evidence>
<sequence length="744" mass="79260">MCRNAESLSKRPPPLTLTNFADNTGAYHVSVMDVKTWNTQLPAGDEPISDASLLTPRRDPQHAATIGPSCVALHVDQPAISPESPHMTEVDPKPPCSPPPLVRRITPTIVSRSEAVHPQLITPRQDSVTNGSFSRIAIVDAALTTCSNSSRGCLLLSGGWLGSRGPRAAKTVRWLDHVAQQAAADVVARSGSLTSSPLPKKHSSAGPASFWLPHTSTLLHSSLSMGCPPLQSCLEGPRAETTCVRPVAEVPTGAANRPSPLLSSSSSPLQSRQPSEQTRPPAQQPCQQQPQPHQHGQLQQQERQQSEQPPQDVDAGGEGESEGVVREVSDSSSLLQQQLPQPQPLQLELFLSPSMLRALEHSQPISSVHTVPRSNGAELQVVIVPPPSHVNGMYDNGNGNDHNGSDDLLAAMRVAGPPSPMVSRSTRSDCRDMRGAGGRNSSFHAAAGAPRVSSCTSSATSSSGRRSGCSSFRENKQAGWDDVSAFWRQEEEDVSVRNRVIRGAARRASYCNGCSSQGVVPVSMDARVGFGSSDGYSGAGAVAGARRTVAQRRHSSTVGYGGQPIGGGVNRRGENGYTEEPEAARHRLASLSVQDYVRQWISGSGGGRDSRNAQHASQHECCAPGLEGEEPYDGFGYEGYLEAEAAVRKGRGRCEDLDEEDDVSDIVNIFARDSAAYYPSCSPSDGSGVRRQQRNACEAKQATALSDRSSDPRVSHPTRLSKKLALFASRLVSCMSGRAVDGQE</sequence>
<dbReference type="EMBL" id="BMAR01000001">
    <property type="protein sequence ID" value="GFR40264.1"/>
    <property type="molecule type" value="Genomic_DNA"/>
</dbReference>
<feature type="region of interest" description="Disordered" evidence="1">
    <location>
        <begin position="250"/>
        <end position="340"/>
    </location>
</feature>
<evidence type="ECO:0000313" key="3">
    <source>
        <dbReference type="Proteomes" id="UP001054857"/>
    </source>
</evidence>
<feature type="region of interest" description="Disordered" evidence="1">
    <location>
        <begin position="553"/>
        <end position="573"/>
    </location>
</feature>
<organism evidence="2 3">
    <name type="scientific">Astrephomene gubernaculifera</name>
    <dbReference type="NCBI Taxonomy" id="47775"/>
    <lineage>
        <taxon>Eukaryota</taxon>
        <taxon>Viridiplantae</taxon>
        <taxon>Chlorophyta</taxon>
        <taxon>core chlorophytes</taxon>
        <taxon>Chlorophyceae</taxon>
        <taxon>CS clade</taxon>
        <taxon>Chlamydomonadales</taxon>
        <taxon>Astrephomenaceae</taxon>
        <taxon>Astrephomene</taxon>
    </lineage>
</organism>
<proteinExistence type="predicted"/>
<feature type="compositionally biased region" description="Gly residues" evidence="1">
    <location>
        <begin position="559"/>
        <end position="570"/>
    </location>
</feature>
<dbReference type="AlphaFoldDB" id="A0AAD3HGA4"/>
<dbReference type="Proteomes" id="UP001054857">
    <property type="component" value="Unassembled WGS sequence"/>
</dbReference>
<gene>
    <name evidence="2" type="ORF">Agub_g837</name>
</gene>
<feature type="compositionally biased region" description="Low complexity" evidence="1">
    <location>
        <begin position="453"/>
        <end position="471"/>
    </location>
</feature>